<evidence type="ECO:0000313" key="2">
    <source>
        <dbReference type="Proteomes" id="UP001164705"/>
    </source>
</evidence>
<sequence length="71" mass="8666">MFFLIGLSTLEPLTQAFLMKLDLYKESADMTFKWKENNLDFYSFIYENKKIDTKEDKYFLVGNTKDYFFYI</sequence>
<dbReference type="AlphaFoldDB" id="A0A9E8MUV4"/>
<dbReference type="KEGG" id="lnu:N7U66_14875"/>
<reference evidence="1" key="1">
    <citation type="submission" date="2022-11" db="EMBL/GenBank/DDBJ databases">
        <title>Lacinutrix neustonica HL-RS19T sp. nov., isolated from the surface microlayer sample of brackish Lake Shihwa.</title>
        <authorList>
            <person name="Choi J.Y."/>
            <person name="Hwang C.Y."/>
        </authorList>
    </citation>
    <scope>NUCLEOTIDE SEQUENCE</scope>
    <source>
        <strain evidence="1">HL-RS19</strain>
    </source>
</reference>
<evidence type="ECO:0000313" key="1">
    <source>
        <dbReference type="EMBL" id="WAC01344.1"/>
    </source>
</evidence>
<name>A0A9E8MUV4_9FLAO</name>
<dbReference type="EMBL" id="CP113088">
    <property type="protein sequence ID" value="WAC01344.1"/>
    <property type="molecule type" value="Genomic_DNA"/>
</dbReference>
<organism evidence="1 2">
    <name type="scientific">Lacinutrix neustonica</name>
    <dbReference type="NCBI Taxonomy" id="2980107"/>
    <lineage>
        <taxon>Bacteria</taxon>
        <taxon>Pseudomonadati</taxon>
        <taxon>Bacteroidota</taxon>
        <taxon>Flavobacteriia</taxon>
        <taxon>Flavobacteriales</taxon>
        <taxon>Flavobacteriaceae</taxon>
        <taxon>Lacinutrix</taxon>
    </lineage>
</organism>
<keyword evidence="2" id="KW-1185">Reference proteome</keyword>
<proteinExistence type="predicted"/>
<gene>
    <name evidence="1" type="ORF">N7U66_14875</name>
</gene>
<dbReference type="RefSeq" id="WP_267675958.1">
    <property type="nucleotide sequence ID" value="NZ_CP113088.1"/>
</dbReference>
<accession>A0A9E8MUV4</accession>
<dbReference type="Proteomes" id="UP001164705">
    <property type="component" value="Chromosome"/>
</dbReference>
<protein>
    <submittedName>
        <fullName evidence="1">Uncharacterized protein</fullName>
    </submittedName>
</protein>